<proteinExistence type="predicted"/>
<keyword evidence="2" id="KW-1185">Reference proteome</keyword>
<dbReference type="EMBL" id="CP036290">
    <property type="protein sequence ID" value="QDU85577.1"/>
    <property type="molecule type" value="Genomic_DNA"/>
</dbReference>
<reference evidence="1 2" key="1">
    <citation type="submission" date="2019-02" db="EMBL/GenBank/DDBJ databases">
        <title>Deep-cultivation of Planctomycetes and their phenomic and genomic characterization uncovers novel biology.</title>
        <authorList>
            <person name="Wiegand S."/>
            <person name="Jogler M."/>
            <person name="Boedeker C."/>
            <person name="Pinto D."/>
            <person name="Vollmers J."/>
            <person name="Rivas-Marin E."/>
            <person name="Kohn T."/>
            <person name="Peeters S.H."/>
            <person name="Heuer A."/>
            <person name="Rast P."/>
            <person name="Oberbeckmann S."/>
            <person name="Bunk B."/>
            <person name="Jeske O."/>
            <person name="Meyerdierks A."/>
            <person name="Storesund J.E."/>
            <person name="Kallscheuer N."/>
            <person name="Luecker S."/>
            <person name="Lage O.M."/>
            <person name="Pohl T."/>
            <person name="Merkel B.J."/>
            <person name="Hornburger P."/>
            <person name="Mueller R.-W."/>
            <person name="Bruemmer F."/>
            <person name="Labrenz M."/>
            <person name="Spormann A.M."/>
            <person name="Op den Camp H."/>
            <person name="Overmann J."/>
            <person name="Amann R."/>
            <person name="Jetten M.S.M."/>
            <person name="Mascher T."/>
            <person name="Medema M.H."/>
            <person name="Devos D.P."/>
            <person name="Kaster A.-K."/>
            <person name="Ovreas L."/>
            <person name="Rohde M."/>
            <person name="Galperin M.Y."/>
            <person name="Jogler C."/>
        </authorList>
    </citation>
    <scope>NUCLEOTIDE SEQUENCE [LARGE SCALE GENOMIC DNA]</scope>
    <source>
        <strain evidence="1 2">Pla163</strain>
    </source>
</reference>
<dbReference type="SUPFAM" id="SSF56112">
    <property type="entry name" value="Protein kinase-like (PK-like)"/>
    <property type="match status" value="1"/>
</dbReference>
<keyword evidence="1" id="KW-0418">Kinase</keyword>
<evidence type="ECO:0000313" key="1">
    <source>
        <dbReference type="EMBL" id="QDU85577.1"/>
    </source>
</evidence>
<evidence type="ECO:0000313" key="2">
    <source>
        <dbReference type="Proteomes" id="UP000319342"/>
    </source>
</evidence>
<dbReference type="GO" id="GO:0016301">
    <property type="term" value="F:kinase activity"/>
    <property type="evidence" value="ECO:0007669"/>
    <property type="project" value="UniProtKB-KW"/>
</dbReference>
<dbReference type="RefSeq" id="WP_419185920.1">
    <property type="nucleotide sequence ID" value="NZ_CP036290.1"/>
</dbReference>
<protein>
    <submittedName>
        <fullName evidence="1">3-deoxy-D-manno-octulosonic-acid kinase</fullName>
    </submittedName>
</protein>
<dbReference type="Pfam" id="PF06293">
    <property type="entry name" value="Kdo"/>
    <property type="match status" value="1"/>
</dbReference>
<accession>A0A518D290</accession>
<sequence>MSSARRSGHTQVLVLGKSALADRAEELLAIVEARPRDGGEFRTLEGAGSAEFYLKGGPLRGSGARRHGWARLLLRRPPPRLREFARLNELRANRFAAPEPVLAVARVTRTRVLSQLLLTARVPHAAGYEALLSSPRSNDRAVALDALAVSLARFHAEGFQHRDLYARNLLWVRRPGGSIEPVYLDLWRGSRAGPHQRVRAARDGRRAAHDLGDLFTDLALGLVPSEQAHFVARYVEASEELVDGFDGGRLRALIQERYDEAAQFLNANPKRRRGRPAPPLDWKLPSE</sequence>
<gene>
    <name evidence="1" type="ORF">Pla163_27090</name>
</gene>
<organism evidence="1 2">
    <name type="scientific">Rohdeia mirabilis</name>
    <dbReference type="NCBI Taxonomy" id="2528008"/>
    <lineage>
        <taxon>Bacteria</taxon>
        <taxon>Pseudomonadati</taxon>
        <taxon>Planctomycetota</taxon>
        <taxon>Planctomycetia</taxon>
        <taxon>Planctomycetia incertae sedis</taxon>
        <taxon>Rohdeia</taxon>
    </lineage>
</organism>
<dbReference type="Proteomes" id="UP000319342">
    <property type="component" value="Chromosome"/>
</dbReference>
<dbReference type="AlphaFoldDB" id="A0A518D290"/>
<name>A0A518D290_9BACT</name>
<keyword evidence="1" id="KW-0808">Transferase</keyword>
<dbReference type="InterPro" id="IPR011009">
    <property type="entry name" value="Kinase-like_dom_sf"/>
</dbReference>